<dbReference type="EMBL" id="FNCS01000003">
    <property type="protein sequence ID" value="SDG48652.1"/>
    <property type="molecule type" value="Genomic_DNA"/>
</dbReference>
<feature type="signal peptide" evidence="1">
    <location>
        <begin position="1"/>
        <end position="22"/>
    </location>
</feature>
<evidence type="ECO:0008006" key="4">
    <source>
        <dbReference type="Google" id="ProtNLM"/>
    </source>
</evidence>
<keyword evidence="3" id="KW-1185">Reference proteome</keyword>
<protein>
    <recommendedName>
        <fullName evidence="4">SIMPL domain-containing protein</fullName>
    </recommendedName>
</protein>
<dbReference type="Pfam" id="PF04402">
    <property type="entry name" value="SIMPL"/>
    <property type="match status" value="1"/>
</dbReference>
<accession>A0A1G7UM59</accession>
<dbReference type="GO" id="GO:0006974">
    <property type="term" value="P:DNA damage response"/>
    <property type="evidence" value="ECO:0007669"/>
    <property type="project" value="TreeGrafter"/>
</dbReference>
<dbReference type="Gene3D" id="3.30.110.170">
    <property type="entry name" value="Protein of unknown function (DUF541), domain 1"/>
    <property type="match status" value="1"/>
</dbReference>
<keyword evidence="1" id="KW-0732">Signal</keyword>
<dbReference type="RefSeq" id="WP_090594149.1">
    <property type="nucleotide sequence ID" value="NZ_FNCS01000003.1"/>
</dbReference>
<feature type="chain" id="PRO_5011585969" description="SIMPL domain-containing protein" evidence="1">
    <location>
        <begin position="23"/>
        <end position="239"/>
    </location>
</feature>
<organism evidence="2 3">
    <name type="scientific">Pelagibacterium luteolum</name>
    <dbReference type="NCBI Taxonomy" id="440168"/>
    <lineage>
        <taxon>Bacteria</taxon>
        <taxon>Pseudomonadati</taxon>
        <taxon>Pseudomonadota</taxon>
        <taxon>Alphaproteobacteria</taxon>
        <taxon>Hyphomicrobiales</taxon>
        <taxon>Devosiaceae</taxon>
        <taxon>Pelagibacterium</taxon>
    </lineage>
</organism>
<gene>
    <name evidence="2" type="ORF">SAMN04487974_103157</name>
</gene>
<dbReference type="PANTHER" id="PTHR34387">
    <property type="entry name" value="SLR1258 PROTEIN"/>
    <property type="match status" value="1"/>
</dbReference>
<sequence>MLPFSKIIPATMLALMVSPALAETITLTGTGVVRAVPDMATINTGVTTQAETALEALDANSEAMADLVSALREAGLEDRDIQTSDFTVTPQYVYSDQRDDSGYTLPPEIQGYQVSNSVTIIVRDLEGLGSVLDRAVTVGANTINGISFDVEDASELETKARELAVADAIAKAETYAVAADFTLGSIESIREADQQMPPQPMYRAAMAEMAADSSVPVEAGELAFSVTTTISWSIENDQE</sequence>
<dbReference type="InterPro" id="IPR007497">
    <property type="entry name" value="SIMPL/DUF541"/>
</dbReference>
<dbReference type="Gene3D" id="3.30.70.2970">
    <property type="entry name" value="Protein of unknown function (DUF541), domain 2"/>
    <property type="match status" value="1"/>
</dbReference>
<proteinExistence type="predicted"/>
<dbReference type="InterPro" id="IPR052022">
    <property type="entry name" value="26kDa_periplasmic_antigen"/>
</dbReference>
<dbReference type="Proteomes" id="UP000199495">
    <property type="component" value="Unassembled WGS sequence"/>
</dbReference>
<dbReference type="AlphaFoldDB" id="A0A1G7UM59"/>
<evidence type="ECO:0000313" key="2">
    <source>
        <dbReference type="EMBL" id="SDG48652.1"/>
    </source>
</evidence>
<dbReference type="PANTHER" id="PTHR34387:SF1">
    <property type="entry name" value="PERIPLASMIC IMMUNOGENIC PROTEIN"/>
    <property type="match status" value="1"/>
</dbReference>
<evidence type="ECO:0000313" key="3">
    <source>
        <dbReference type="Proteomes" id="UP000199495"/>
    </source>
</evidence>
<evidence type="ECO:0000256" key="1">
    <source>
        <dbReference type="SAM" id="SignalP"/>
    </source>
</evidence>
<reference evidence="2 3" key="1">
    <citation type="submission" date="2016-10" db="EMBL/GenBank/DDBJ databases">
        <authorList>
            <person name="de Groot N.N."/>
        </authorList>
    </citation>
    <scope>NUCLEOTIDE SEQUENCE [LARGE SCALE GENOMIC DNA]</scope>
    <source>
        <strain evidence="2 3">CGMCC 1.10267</strain>
    </source>
</reference>
<dbReference type="OrthoDB" id="9813144at2"/>
<dbReference type="STRING" id="440168.SAMN04487974_103157"/>
<name>A0A1G7UM59_9HYPH</name>